<proteinExistence type="predicted"/>
<name>A0ABY6D4J3_9BACT</name>
<organism evidence="2 3">
    <name type="scientific">Reichenbachiella carrageenanivorans</name>
    <dbReference type="NCBI Taxonomy" id="2979869"/>
    <lineage>
        <taxon>Bacteria</taxon>
        <taxon>Pseudomonadati</taxon>
        <taxon>Bacteroidota</taxon>
        <taxon>Cytophagia</taxon>
        <taxon>Cytophagales</taxon>
        <taxon>Reichenbachiellaceae</taxon>
        <taxon>Reichenbachiella</taxon>
    </lineage>
</organism>
<keyword evidence="1" id="KW-0732">Signal</keyword>
<dbReference type="EMBL" id="CP106735">
    <property type="protein sequence ID" value="UXX81074.1"/>
    <property type="molecule type" value="Genomic_DNA"/>
</dbReference>
<feature type="signal peptide" evidence="1">
    <location>
        <begin position="1"/>
        <end position="23"/>
    </location>
</feature>
<evidence type="ECO:0000313" key="2">
    <source>
        <dbReference type="EMBL" id="UXX81074.1"/>
    </source>
</evidence>
<protein>
    <submittedName>
        <fullName evidence="2">HmuY family protein</fullName>
    </submittedName>
</protein>
<dbReference type="Pfam" id="PF14064">
    <property type="entry name" value="HmuY"/>
    <property type="match status" value="1"/>
</dbReference>
<dbReference type="CDD" id="cd12105">
    <property type="entry name" value="HmuY"/>
    <property type="match status" value="1"/>
</dbReference>
<dbReference type="RefSeq" id="WP_263052803.1">
    <property type="nucleotide sequence ID" value="NZ_CP106735.1"/>
</dbReference>
<evidence type="ECO:0000313" key="3">
    <source>
        <dbReference type="Proteomes" id="UP001062165"/>
    </source>
</evidence>
<dbReference type="InterPro" id="IPR025921">
    <property type="entry name" value="HmuY"/>
</dbReference>
<dbReference type="Proteomes" id="UP001062165">
    <property type="component" value="Chromosome"/>
</dbReference>
<gene>
    <name evidence="2" type="ORF">N7E81_08170</name>
</gene>
<reference evidence="2" key="1">
    <citation type="submission" date="2022-10" db="EMBL/GenBank/DDBJ databases">
        <title>Comparative genomics and taxonomic characterization of three novel marine species of genus Reichenbachiella exhibiting antioxidant and polysaccharide degradation activities.</title>
        <authorList>
            <person name="Muhammad N."/>
            <person name="Lee Y.-J."/>
            <person name="Ko J."/>
            <person name="Kim S.-G."/>
        </authorList>
    </citation>
    <scope>NUCLEOTIDE SEQUENCE</scope>
    <source>
        <strain evidence="2">Wsw4-B4</strain>
    </source>
</reference>
<dbReference type="PROSITE" id="PS51257">
    <property type="entry name" value="PROKAR_LIPOPROTEIN"/>
    <property type="match status" value="1"/>
</dbReference>
<evidence type="ECO:0000256" key="1">
    <source>
        <dbReference type="SAM" id="SignalP"/>
    </source>
</evidence>
<feature type="chain" id="PRO_5046093763" evidence="1">
    <location>
        <begin position="24"/>
        <end position="458"/>
    </location>
</feature>
<sequence>MKNLRITTYLLAGLLLLGFTACEEDEAIPVRVNFSNTEAGISQSSPSADIEISFSRPAEADGSLSISIASETLTYGESADFYTSPLATENVITLPYTVGDESVLITVMAGSALNIEQDESITLTVSDPAQILDLGDQTEFTVMFSENFVALSGTVVLDAGGPTFSHQAYFDLSKITQTKVDKYTWDLGFSTAGDHRVIINNPAKMMAQQIDKNDLTKVTAQDTVGFGAAQNFGAYNGDAVDWVDAPDGDLDSLALNKVLATATDNKVYIVNREGDGRNWKKIRILQNGTGYTVQYADIASSTFQTADITVDESYNFSFFDLDNGATTVEPEKNSWDLMYGSFTNVVNFGYNVPYAYNDYVIINRNNTEVAEIVLADNVSYDGYALSDAQALTLTAAQNAIGSNWRNGGSQTTAPSLKEDRFYVIKDAADNYYKLKFTSMLSAENGDRGYTSIQYQLLK</sequence>
<accession>A0ABY6D4J3</accession>
<keyword evidence="3" id="KW-1185">Reference proteome</keyword>